<dbReference type="PANTHER" id="PTHR23526:SF1">
    <property type="entry name" value="MAJOR FACILITATOR SUPERFAMILY MFS_1"/>
    <property type="match status" value="1"/>
</dbReference>
<keyword evidence="1" id="KW-1133">Transmembrane helix</keyword>
<dbReference type="SUPFAM" id="SSF103473">
    <property type="entry name" value="MFS general substrate transporter"/>
    <property type="match status" value="1"/>
</dbReference>
<dbReference type="InterPro" id="IPR011701">
    <property type="entry name" value="MFS"/>
</dbReference>
<proteinExistence type="predicted"/>
<feature type="transmembrane region" description="Helical" evidence="1">
    <location>
        <begin position="12"/>
        <end position="40"/>
    </location>
</feature>
<feature type="transmembrane region" description="Helical" evidence="1">
    <location>
        <begin position="46"/>
        <end position="67"/>
    </location>
</feature>
<gene>
    <name evidence="2" type="ORF">METZ01_LOCUS226629</name>
</gene>
<dbReference type="Pfam" id="PF07690">
    <property type="entry name" value="MFS_1"/>
    <property type="match status" value="1"/>
</dbReference>
<feature type="transmembrane region" description="Helical" evidence="1">
    <location>
        <begin position="299"/>
        <end position="322"/>
    </location>
</feature>
<keyword evidence="1" id="KW-0472">Membrane</keyword>
<feature type="transmembrane region" description="Helical" evidence="1">
    <location>
        <begin position="109"/>
        <end position="132"/>
    </location>
</feature>
<evidence type="ECO:0000313" key="2">
    <source>
        <dbReference type="EMBL" id="SVB73775.1"/>
    </source>
</evidence>
<dbReference type="PANTHER" id="PTHR23526">
    <property type="entry name" value="INTEGRAL MEMBRANE TRANSPORT PROTEIN-RELATED"/>
    <property type="match status" value="1"/>
</dbReference>
<protein>
    <recommendedName>
        <fullName evidence="3">Major facilitator superfamily (MFS) profile domain-containing protein</fullName>
    </recommendedName>
</protein>
<evidence type="ECO:0000256" key="1">
    <source>
        <dbReference type="SAM" id="Phobius"/>
    </source>
</evidence>
<reference evidence="2" key="1">
    <citation type="submission" date="2018-05" db="EMBL/GenBank/DDBJ databases">
        <authorList>
            <person name="Lanie J.A."/>
            <person name="Ng W.-L."/>
            <person name="Kazmierczak K.M."/>
            <person name="Andrzejewski T.M."/>
            <person name="Davidsen T.M."/>
            <person name="Wayne K.J."/>
            <person name="Tettelin H."/>
            <person name="Glass J.I."/>
            <person name="Rusch D."/>
            <person name="Podicherti R."/>
            <person name="Tsui H.-C.T."/>
            <person name="Winkler M.E."/>
        </authorList>
    </citation>
    <scope>NUCLEOTIDE SEQUENCE</scope>
</reference>
<feature type="transmembrane region" description="Helical" evidence="1">
    <location>
        <begin position="238"/>
        <end position="257"/>
    </location>
</feature>
<feature type="transmembrane region" description="Helical" evidence="1">
    <location>
        <begin position="153"/>
        <end position="171"/>
    </location>
</feature>
<feature type="non-terminal residue" evidence="2">
    <location>
        <position position="329"/>
    </location>
</feature>
<dbReference type="InterPro" id="IPR036259">
    <property type="entry name" value="MFS_trans_sf"/>
</dbReference>
<dbReference type="InterPro" id="IPR052528">
    <property type="entry name" value="Sugar_transport-like"/>
</dbReference>
<accession>A0A382GGA1</accession>
<feature type="transmembrane region" description="Helical" evidence="1">
    <location>
        <begin position="79"/>
        <end position="103"/>
    </location>
</feature>
<feature type="transmembrane region" description="Helical" evidence="1">
    <location>
        <begin position="183"/>
        <end position="203"/>
    </location>
</feature>
<dbReference type="GO" id="GO:0022857">
    <property type="term" value="F:transmembrane transporter activity"/>
    <property type="evidence" value="ECO:0007669"/>
    <property type="project" value="InterPro"/>
</dbReference>
<dbReference type="Gene3D" id="1.20.1250.20">
    <property type="entry name" value="MFS general substrate transporter like domains"/>
    <property type="match status" value="1"/>
</dbReference>
<dbReference type="EMBL" id="UINC01055187">
    <property type="protein sequence ID" value="SVB73775.1"/>
    <property type="molecule type" value="Genomic_DNA"/>
</dbReference>
<feature type="transmembrane region" description="Helical" evidence="1">
    <location>
        <begin position="269"/>
        <end position="287"/>
    </location>
</feature>
<sequence>MDNQNQTDEKAFLIGVINGALWNVVTAVIQPELVLSAFILRLKNSIVLTTLPFVVMRLAHIISSLFISNIAETWSRKKIFYIAGGTFRVITLGLISLSTYTLGTNWPNLLIWLFLALLGFYAAGIGSSSIGFNEIIAKTISFRRRGQLMGLRGFFGGLVGIASGFYVRFMLGDTGPAFPYNYAYLYATAAFFLGCCVFSFGLVNEPAGHANPKRTSIYLHIIKGIGIFRTDRNFKFQYLNNLTQSMAVIGPVVYYPYATKLLEIPESFVGSLLILSAGLTLPMNFLWSYIGDKHGNRLLLLINTFVFTLSPILILLSGYLMWTPLATVG</sequence>
<evidence type="ECO:0008006" key="3">
    <source>
        <dbReference type="Google" id="ProtNLM"/>
    </source>
</evidence>
<organism evidence="2">
    <name type="scientific">marine metagenome</name>
    <dbReference type="NCBI Taxonomy" id="408172"/>
    <lineage>
        <taxon>unclassified sequences</taxon>
        <taxon>metagenomes</taxon>
        <taxon>ecological metagenomes</taxon>
    </lineage>
</organism>
<keyword evidence="1" id="KW-0812">Transmembrane</keyword>
<name>A0A382GGA1_9ZZZZ</name>
<dbReference type="AlphaFoldDB" id="A0A382GGA1"/>